<evidence type="ECO:0000256" key="1">
    <source>
        <dbReference type="SAM" id="MobiDB-lite"/>
    </source>
</evidence>
<sequence length="122" mass="13536">MEEELAQDRGGVWDGMHHLCSLTDLQGASGSSFCNNLADTREEADDSGTSSPKMGRSDIEDYPEEGEINSEGGREREKEECIINPNPLTKLDFYQANPFASCQSDYDLFDEDLFPKTDTSGE</sequence>
<name>A0A2U9BL09_SCOMX</name>
<organism evidence="2 3">
    <name type="scientific">Scophthalmus maximus</name>
    <name type="common">Turbot</name>
    <name type="synonym">Psetta maxima</name>
    <dbReference type="NCBI Taxonomy" id="52904"/>
    <lineage>
        <taxon>Eukaryota</taxon>
        <taxon>Metazoa</taxon>
        <taxon>Chordata</taxon>
        <taxon>Craniata</taxon>
        <taxon>Vertebrata</taxon>
        <taxon>Euteleostomi</taxon>
        <taxon>Actinopterygii</taxon>
        <taxon>Neopterygii</taxon>
        <taxon>Teleostei</taxon>
        <taxon>Neoteleostei</taxon>
        <taxon>Acanthomorphata</taxon>
        <taxon>Carangaria</taxon>
        <taxon>Pleuronectiformes</taxon>
        <taxon>Pleuronectoidei</taxon>
        <taxon>Scophthalmidae</taxon>
        <taxon>Scophthalmus</taxon>
    </lineage>
</organism>
<dbReference type="AlphaFoldDB" id="A0A2U9BL09"/>
<feature type="region of interest" description="Disordered" evidence="1">
    <location>
        <begin position="31"/>
        <end position="79"/>
    </location>
</feature>
<dbReference type="Proteomes" id="UP000246464">
    <property type="component" value="Chromosome 7"/>
</dbReference>
<evidence type="ECO:0000313" key="2">
    <source>
        <dbReference type="EMBL" id="AWP04673.1"/>
    </source>
</evidence>
<protein>
    <submittedName>
        <fullName evidence="2">Uncharacterized protein</fullName>
    </submittedName>
</protein>
<evidence type="ECO:0000313" key="3">
    <source>
        <dbReference type="Proteomes" id="UP000246464"/>
    </source>
</evidence>
<keyword evidence="3" id="KW-1185">Reference proteome</keyword>
<proteinExistence type="predicted"/>
<gene>
    <name evidence="2" type="ORF">SMAX5B_001292</name>
</gene>
<dbReference type="EMBL" id="CP026249">
    <property type="protein sequence ID" value="AWP04673.1"/>
    <property type="molecule type" value="Genomic_DNA"/>
</dbReference>
<accession>A0A2U9BL09</accession>
<reference evidence="2 3" key="1">
    <citation type="submission" date="2017-12" db="EMBL/GenBank/DDBJ databases">
        <title>Integrating genomic resources of turbot (Scophthalmus maximus) in depth evaluation of genetic and physical mapping variation across individuals.</title>
        <authorList>
            <person name="Martinez P."/>
        </authorList>
    </citation>
    <scope>NUCLEOTIDE SEQUENCE [LARGE SCALE GENOMIC DNA]</scope>
</reference>